<sequence length="635" mass="70500">MVTTQSPDRDDLRTAKGGARPPPRLEAAPGPHQDGEDGAVPNPPARSRATARRSPAYSFPYLPIRGELIDHLVHAWQSRFTLSVSPATLALAFADWAMHLSNAPGKQAEIADKAIRKLNRLLVYTAMSALDPDCRPCIEPLPGDQRFRDEGWQTFPFNLYAQSFLLMQQLVHKSTTDIPGVSRANARIVPFVARQWLDVFAPSNHPMTNPEILRLTVTSQGMNFVRGAENWTQDVLRYLAGRPAPGAEQYQIGRDVAATPGQIIARNELMELIQYGPTTATVAAEPVLIVPAWIMKYYILDLSPENSLVRHLVNGGFTVFVISWRNPGPDLRDYGLDAYRRLGVMAALEAIGAVCGGKRVHACGYCLGGTLLAMAAAAMARDDDERLASVTLLAAQTDFTEAGELMLFINESQIAYLEDTMWECGYLDTPQMAGAFQMLRSNDLIWSRLVRQYLRGDEPVTTDLMAWNADGTRLPYRMHSEYMRRLLLGNDLAEGRFHVEGRPIALTDIRAPIFAVGTVRDHVAPWKSVYKIHLLSDTAVTFVLAEHGHNTGIIAPPGSPDSHFRITEREADARYIDPDTWSATAPPRSGSWWPAWTDWLMRRSSSKRPAPPTFGEQERGYPPLGPAPGRYVLEP</sequence>
<dbReference type="Gene3D" id="3.40.50.1820">
    <property type="entry name" value="alpha/beta hydrolase"/>
    <property type="match status" value="1"/>
</dbReference>
<dbReference type="Pfam" id="PF07167">
    <property type="entry name" value="PhaC_N"/>
    <property type="match status" value="1"/>
</dbReference>
<keyword evidence="7" id="KW-0378">Hydrolase</keyword>
<dbReference type="GeneID" id="56447462"/>
<evidence type="ECO:0000259" key="5">
    <source>
        <dbReference type="Pfam" id="PF12551"/>
    </source>
</evidence>
<feature type="region of interest" description="Disordered" evidence="3">
    <location>
        <begin position="604"/>
        <end position="635"/>
    </location>
</feature>
<dbReference type="AlphaFoldDB" id="A0A4D8QSJ9"/>
<keyword evidence="9" id="KW-1185">Reference proteome</keyword>
<protein>
    <submittedName>
        <fullName evidence="7">Alpha/beta fold hydrolase</fullName>
    </submittedName>
</protein>
<keyword evidence="7" id="KW-0614">Plasmid</keyword>
<dbReference type="GO" id="GO:0042619">
    <property type="term" value="P:poly-hydroxybutyrate biosynthetic process"/>
    <property type="evidence" value="ECO:0007669"/>
    <property type="project" value="InterPro"/>
</dbReference>
<feature type="domain" description="Poly-beta-hydroxybutyrate polymerase N-terminal" evidence="4">
    <location>
        <begin position="144"/>
        <end position="311"/>
    </location>
</feature>
<dbReference type="SUPFAM" id="SSF53474">
    <property type="entry name" value="alpha/beta-Hydrolases"/>
    <property type="match status" value="1"/>
</dbReference>
<dbReference type="PANTHER" id="PTHR36837:SF5">
    <property type="entry name" value="POLY-3-HYDROXYBUTYRATE SYNTHASE"/>
    <property type="match status" value="1"/>
</dbReference>
<evidence type="ECO:0000313" key="9">
    <source>
        <dbReference type="Proteomes" id="UP001277471"/>
    </source>
</evidence>
<feature type="region of interest" description="Disordered" evidence="3">
    <location>
        <begin position="1"/>
        <end position="52"/>
    </location>
</feature>
<dbReference type="GO" id="GO:0016746">
    <property type="term" value="F:acyltransferase activity"/>
    <property type="evidence" value="ECO:0007669"/>
    <property type="project" value="UniProtKB-KW"/>
</dbReference>
<accession>A0A4D8QSJ9</accession>
<dbReference type="EMBL" id="JAWXYC010000001">
    <property type="protein sequence ID" value="MDX5950131.1"/>
    <property type="molecule type" value="Genomic_DNA"/>
</dbReference>
<feature type="domain" description="Poly-beta-hydroxybutyrate polymerase N-terminal" evidence="5">
    <location>
        <begin position="69"/>
        <end position="106"/>
    </location>
</feature>
<dbReference type="Proteomes" id="UP000298774">
    <property type="component" value="Plasmid p3"/>
</dbReference>
<evidence type="ECO:0000313" key="6">
    <source>
        <dbReference type="EMBL" id="MDX5950131.1"/>
    </source>
</evidence>
<reference evidence="7 8" key="1">
    <citation type="submission" date="2018-09" db="EMBL/GenBank/DDBJ databases">
        <title>Whole genome based analysis of evolution and adaptive divergence in Indian and Brazilian strains of Azospirillum brasilense.</title>
        <authorList>
            <person name="Singh C."/>
            <person name="Tripathi A.K."/>
        </authorList>
    </citation>
    <scope>NUCLEOTIDE SEQUENCE [LARGE SCALE GENOMIC DNA]</scope>
    <source>
        <strain evidence="7 8">MTCC4038</strain>
        <plasmid evidence="7 8">p3</plasmid>
    </source>
</reference>
<dbReference type="InterPro" id="IPR010941">
    <property type="entry name" value="PhaC_N"/>
</dbReference>
<name>A0A4D8QSJ9_AZOBR</name>
<gene>
    <name evidence="7" type="ORF">D3868_25890</name>
    <name evidence="6" type="ORF">SIM66_02745</name>
</gene>
<evidence type="ECO:0000256" key="1">
    <source>
        <dbReference type="ARBA" id="ARBA00022679"/>
    </source>
</evidence>
<dbReference type="RefSeq" id="WP_079285039.1">
    <property type="nucleotide sequence ID" value="NZ_CP032342.1"/>
</dbReference>
<dbReference type="Pfam" id="PF12551">
    <property type="entry name" value="PHBC_N"/>
    <property type="match status" value="1"/>
</dbReference>
<evidence type="ECO:0000256" key="3">
    <source>
        <dbReference type="SAM" id="MobiDB-lite"/>
    </source>
</evidence>
<keyword evidence="6" id="KW-0547">Nucleotide-binding</keyword>
<reference evidence="6 9" key="2">
    <citation type="submission" date="2023-11" db="EMBL/GenBank/DDBJ databases">
        <title>MicrobeMod: A computational toolkit for identifying prokaryotic methylation and restriction-modification with nanopore sequencing.</title>
        <authorList>
            <person name="Crits-Christoph A."/>
            <person name="Kang S.C."/>
            <person name="Lee H."/>
            <person name="Ostrov N."/>
        </authorList>
    </citation>
    <scope>NUCLEOTIDE SEQUENCE [LARGE SCALE GENOMIC DNA]</scope>
    <source>
        <strain evidence="6 9">ATCC 29145</strain>
    </source>
</reference>
<dbReference type="EMBL" id="CP032342">
    <property type="protein sequence ID" value="QCO12491.1"/>
    <property type="molecule type" value="Genomic_DNA"/>
</dbReference>
<organism evidence="7 8">
    <name type="scientific">Azospirillum brasilense</name>
    <dbReference type="NCBI Taxonomy" id="192"/>
    <lineage>
        <taxon>Bacteria</taxon>
        <taxon>Pseudomonadati</taxon>
        <taxon>Pseudomonadota</taxon>
        <taxon>Alphaproteobacteria</taxon>
        <taxon>Rhodospirillales</taxon>
        <taxon>Azospirillaceae</taxon>
        <taxon>Azospirillum</taxon>
    </lineage>
</organism>
<keyword evidence="1" id="KW-0808">Transferase</keyword>
<evidence type="ECO:0000313" key="7">
    <source>
        <dbReference type="EMBL" id="QCO12491.1"/>
    </source>
</evidence>
<dbReference type="InterPro" id="IPR022211">
    <property type="entry name" value="PHBC_N"/>
</dbReference>
<dbReference type="InterPro" id="IPR051321">
    <property type="entry name" value="PHA/PHB_synthase"/>
</dbReference>
<dbReference type="GO" id="GO:0016787">
    <property type="term" value="F:hydrolase activity"/>
    <property type="evidence" value="ECO:0007669"/>
    <property type="project" value="UniProtKB-KW"/>
</dbReference>
<dbReference type="InterPro" id="IPR029058">
    <property type="entry name" value="AB_hydrolase_fold"/>
</dbReference>
<evidence type="ECO:0000256" key="2">
    <source>
        <dbReference type="ARBA" id="ARBA00023315"/>
    </source>
</evidence>
<keyword evidence="2" id="KW-0012">Acyltransferase</keyword>
<evidence type="ECO:0000313" key="8">
    <source>
        <dbReference type="Proteomes" id="UP000298774"/>
    </source>
</evidence>
<dbReference type="Proteomes" id="UP001277471">
    <property type="component" value="Unassembled WGS sequence"/>
</dbReference>
<dbReference type="GO" id="GO:0004386">
    <property type="term" value="F:helicase activity"/>
    <property type="evidence" value="ECO:0007669"/>
    <property type="project" value="UniProtKB-KW"/>
</dbReference>
<dbReference type="PANTHER" id="PTHR36837">
    <property type="entry name" value="POLY(3-HYDROXYALKANOATE) POLYMERASE SUBUNIT PHAC"/>
    <property type="match status" value="1"/>
</dbReference>
<evidence type="ECO:0000259" key="4">
    <source>
        <dbReference type="Pfam" id="PF07167"/>
    </source>
</evidence>
<proteinExistence type="predicted"/>
<geneLocation type="plasmid" evidence="7 8">
    <name>p3</name>
</geneLocation>
<keyword evidence="6" id="KW-0067">ATP-binding</keyword>
<keyword evidence="6" id="KW-0347">Helicase</keyword>